<dbReference type="AlphaFoldDB" id="A0A4V2XSR3"/>
<dbReference type="GO" id="GO:0006508">
    <property type="term" value="P:proteolysis"/>
    <property type="evidence" value="ECO:0007669"/>
    <property type="project" value="InterPro"/>
</dbReference>
<dbReference type="InterPro" id="IPR002410">
    <property type="entry name" value="Peptidase_S33"/>
</dbReference>
<dbReference type="SUPFAM" id="SSF53474">
    <property type="entry name" value="alpha/beta-Hydrolases"/>
    <property type="match status" value="1"/>
</dbReference>
<reference evidence="4 5" key="1">
    <citation type="submission" date="2019-03" db="EMBL/GenBank/DDBJ databases">
        <title>Draft genome sequences of novel Actinobacteria.</title>
        <authorList>
            <person name="Sahin N."/>
            <person name="Ay H."/>
            <person name="Saygin H."/>
        </authorList>
    </citation>
    <scope>NUCLEOTIDE SEQUENCE [LARGE SCALE GENOMIC DNA]</scope>
    <source>
        <strain evidence="4 5">JCM 30547</strain>
    </source>
</reference>
<dbReference type="PANTHER" id="PTHR43798">
    <property type="entry name" value="MONOACYLGLYCEROL LIPASE"/>
    <property type="match status" value="1"/>
</dbReference>
<dbReference type="PRINTS" id="PR00793">
    <property type="entry name" value="PROAMNOPTASE"/>
</dbReference>
<accession>A0A4V2XSR3</accession>
<feature type="domain" description="AB hydrolase-1" evidence="3">
    <location>
        <begin position="24"/>
        <end position="265"/>
    </location>
</feature>
<dbReference type="OrthoDB" id="9796770at2"/>
<keyword evidence="2 4" id="KW-0378">Hydrolase</keyword>
<dbReference type="InterPro" id="IPR000073">
    <property type="entry name" value="AB_hydrolase_1"/>
</dbReference>
<protein>
    <submittedName>
        <fullName evidence="4">Alpha/beta hydrolase</fullName>
    </submittedName>
</protein>
<dbReference type="EMBL" id="SMKA01000006">
    <property type="protein sequence ID" value="TDC34675.1"/>
    <property type="molecule type" value="Genomic_DNA"/>
</dbReference>
<evidence type="ECO:0000313" key="4">
    <source>
        <dbReference type="EMBL" id="TDC34675.1"/>
    </source>
</evidence>
<dbReference type="Gene3D" id="3.40.50.1820">
    <property type="entry name" value="alpha/beta hydrolase"/>
    <property type="match status" value="1"/>
</dbReference>
<gene>
    <name evidence="4" type="ORF">E1261_03390</name>
</gene>
<keyword evidence="5" id="KW-1185">Reference proteome</keyword>
<organism evidence="4 5">
    <name type="scientific">Kribbella albertanoniae</name>
    <dbReference type="NCBI Taxonomy" id="1266829"/>
    <lineage>
        <taxon>Bacteria</taxon>
        <taxon>Bacillati</taxon>
        <taxon>Actinomycetota</taxon>
        <taxon>Actinomycetes</taxon>
        <taxon>Propionibacteriales</taxon>
        <taxon>Kribbellaceae</taxon>
        <taxon>Kribbella</taxon>
    </lineage>
</organism>
<dbReference type="PRINTS" id="PR00111">
    <property type="entry name" value="ABHYDROLASE"/>
</dbReference>
<dbReference type="GO" id="GO:0016020">
    <property type="term" value="C:membrane"/>
    <property type="evidence" value="ECO:0007669"/>
    <property type="project" value="TreeGrafter"/>
</dbReference>
<sequence>MPMIAAVNGTTLSYHEVGQGSVCLVLHGGMGTDHTMYRVLDPLGERLRLVYFDQRGTGRSGRPPLNTLTMPQLADDAAELARQLGAEQVLVFGHSFGGFVAQELAVRHPDLVSGLVLAGTTAGQRGDADRIDEDSGPPPSPALAAMIGKMVTEADTDEKFAAMFREILPYYVHRFDPSGFSRLTAGAVADVATFHATVSLMRTWSVIDRLDQVKAPTLLLTGEHDPVCSPAQSRRIARRMKSADVVVFDNSGHFPWLDEPEQFYAVMHHWLDQHRGQTHDGCKKG</sequence>
<name>A0A4V2XSR3_9ACTN</name>
<dbReference type="InterPro" id="IPR050266">
    <property type="entry name" value="AB_hydrolase_sf"/>
</dbReference>
<comment type="similarity">
    <text evidence="1">Belongs to the peptidase S33 family.</text>
</comment>
<dbReference type="RefSeq" id="WP_132401618.1">
    <property type="nucleotide sequence ID" value="NZ_SMKA01000006.1"/>
</dbReference>
<proteinExistence type="inferred from homology"/>
<dbReference type="PANTHER" id="PTHR43798:SF33">
    <property type="entry name" value="HYDROLASE, PUTATIVE (AFU_ORTHOLOGUE AFUA_2G14860)-RELATED"/>
    <property type="match status" value="1"/>
</dbReference>
<comment type="caution">
    <text evidence="4">The sequence shown here is derived from an EMBL/GenBank/DDBJ whole genome shotgun (WGS) entry which is preliminary data.</text>
</comment>
<dbReference type="Pfam" id="PF12697">
    <property type="entry name" value="Abhydrolase_6"/>
    <property type="match status" value="1"/>
</dbReference>
<evidence type="ECO:0000256" key="1">
    <source>
        <dbReference type="ARBA" id="ARBA00010088"/>
    </source>
</evidence>
<dbReference type="GO" id="GO:0004177">
    <property type="term" value="F:aminopeptidase activity"/>
    <property type="evidence" value="ECO:0007669"/>
    <property type="project" value="UniProtKB-EC"/>
</dbReference>
<evidence type="ECO:0000259" key="3">
    <source>
        <dbReference type="Pfam" id="PF12697"/>
    </source>
</evidence>
<dbReference type="InterPro" id="IPR029058">
    <property type="entry name" value="AB_hydrolase_fold"/>
</dbReference>
<evidence type="ECO:0000313" key="5">
    <source>
        <dbReference type="Proteomes" id="UP000295075"/>
    </source>
</evidence>
<evidence type="ECO:0000256" key="2">
    <source>
        <dbReference type="ARBA" id="ARBA00022801"/>
    </source>
</evidence>
<dbReference type="Proteomes" id="UP000295075">
    <property type="component" value="Unassembled WGS sequence"/>
</dbReference>